<feature type="compositionally biased region" description="Basic and acidic residues" evidence="1">
    <location>
        <begin position="84"/>
        <end position="94"/>
    </location>
</feature>
<feature type="compositionally biased region" description="Polar residues" evidence="1">
    <location>
        <begin position="73"/>
        <end position="82"/>
    </location>
</feature>
<dbReference type="Proteomes" id="UP000265520">
    <property type="component" value="Unassembled WGS sequence"/>
</dbReference>
<protein>
    <recommendedName>
        <fullName evidence="4">DUF4283 domain protein</fullName>
    </recommendedName>
</protein>
<feature type="non-terminal residue" evidence="2">
    <location>
        <position position="1"/>
    </location>
</feature>
<feature type="region of interest" description="Disordered" evidence="1">
    <location>
        <begin position="1"/>
        <end position="118"/>
    </location>
</feature>
<feature type="region of interest" description="Disordered" evidence="1">
    <location>
        <begin position="145"/>
        <end position="165"/>
    </location>
</feature>
<evidence type="ECO:0000313" key="2">
    <source>
        <dbReference type="EMBL" id="MCI29295.1"/>
    </source>
</evidence>
<feature type="compositionally biased region" description="Acidic residues" evidence="1">
    <location>
        <begin position="22"/>
        <end position="32"/>
    </location>
</feature>
<evidence type="ECO:0000256" key="1">
    <source>
        <dbReference type="SAM" id="MobiDB-lite"/>
    </source>
</evidence>
<dbReference type="EMBL" id="LXQA010171530">
    <property type="protein sequence ID" value="MCI29295.1"/>
    <property type="molecule type" value="Genomic_DNA"/>
</dbReference>
<evidence type="ECO:0008006" key="4">
    <source>
        <dbReference type="Google" id="ProtNLM"/>
    </source>
</evidence>
<feature type="non-terminal residue" evidence="2">
    <location>
        <position position="165"/>
    </location>
</feature>
<organism evidence="2 3">
    <name type="scientific">Trifolium medium</name>
    <dbReference type="NCBI Taxonomy" id="97028"/>
    <lineage>
        <taxon>Eukaryota</taxon>
        <taxon>Viridiplantae</taxon>
        <taxon>Streptophyta</taxon>
        <taxon>Embryophyta</taxon>
        <taxon>Tracheophyta</taxon>
        <taxon>Spermatophyta</taxon>
        <taxon>Magnoliopsida</taxon>
        <taxon>eudicotyledons</taxon>
        <taxon>Gunneridae</taxon>
        <taxon>Pentapetalae</taxon>
        <taxon>rosids</taxon>
        <taxon>fabids</taxon>
        <taxon>Fabales</taxon>
        <taxon>Fabaceae</taxon>
        <taxon>Papilionoideae</taxon>
        <taxon>50 kb inversion clade</taxon>
        <taxon>NPAAA clade</taxon>
        <taxon>Hologalegina</taxon>
        <taxon>IRL clade</taxon>
        <taxon>Trifolieae</taxon>
        <taxon>Trifolium</taxon>
    </lineage>
</organism>
<accession>A0A392R171</accession>
<keyword evidence="3" id="KW-1185">Reference proteome</keyword>
<feature type="compositionally biased region" description="Basic and acidic residues" evidence="1">
    <location>
        <begin position="150"/>
        <end position="165"/>
    </location>
</feature>
<reference evidence="2 3" key="1">
    <citation type="journal article" date="2018" name="Front. Plant Sci.">
        <title>Red Clover (Trifolium pratense) and Zigzag Clover (T. medium) - A Picture of Genomic Similarities and Differences.</title>
        <authorList>
            <person name="Dluhosova J."/>
            <person name="Istvanek J."/>
            <person name="Nedelnik J."/>
            <person name="Repkova J."/>
        </authorList>
    </citation>
    <scope>NUCLEOTIDE SEQUENCE [LARGE SCALE GENOMIC DNA]</scope>
    <source>
        <strain evidence="3">cv. 10/8</strain>
        <tissue evidence="2">Leaf</tissue>
    </source>
</reference>
<comment type="caution">
    <text evidence="2">The sequence shown here is derived from an EMBL/GenBank/DDBJ whole genome shotgun (WGS) entry which is preliminary data.</text>
</comment>
<name>A0A392R171_9FABA</name>
<sequence>QDCIASQEHLDAQPSNKQVDIPSDEEECEEEAEHIGHIPILVDDPIRDNSSPCTVPPGDGEDQVMRAGGSPFDSGTQVSGTIRKSVDGPGRADGDGEPVGKVPTPIRSNRTKSCPPGTNRFIISGPWSMDWLHDHNQGDAGVIFSARTTPKKDTSKGEGQKKVER</sequence>
<proteinExistence type="predicted"/>
<evidence type="ECO:0000313" key="3">
    <source>
        <dbReference type="Proteomes" id="UP000265520"/>
    </source>
</evidence>
<dbReference type="AlphaFoldDB" id="A0A392R171"/>